<accession>A0AAW2MUD6</accession>
<name>A0AAW2MUD6_SESRA</name>
<sequence>MMEEYIYEKSAMPREGRSAEPQPIEEVIEEAEPEPDMNEIKALPPPEGFVEEKAEPEEVPQVVEEPKEEKKPQEVGDLLNLGEDAPSTEEQGDKLALALFDGLGPATTAPGNAITPWEAFKQPSGGDWETALVQSASHLSNQKASLPGGFDTLILDGMYQQGATAQAVASSGLVATGSASSVALGLPGGRHAGVATTSG</sequence>
<evidence type="ECO:0000313" key="2">
    <source>
        <dbReference type="EMBL" id="KAL0335159.1"/>
    </source>
</evidence>
<dbReference type="AlphaFoldDB" id="A0AAW2MUD6"/>
<feature type="compositionally biased region" description="Basic and acidic residues" evidence="1">
    <location>
        <begin position="64"/>
        <end position="74"/>
    </location>
</feature>
<organism evidence="2">
    <name type="scientific">Sesamum radiatum</name>
    <name type="common">Black benniseed</name>
    <dbReference type="NCBI Taxonomy" id="300843"/>
    <lineage>
        <taxon>Eukaryota</taxon>
        <taxon>Viridiplantae</taxon>
        <taxon>Streptophyta</taxon>
        <taxon>Embryophyta</taxon>
        <taxon>Tracheophyta</taxon>
        <taxon>Spermatophyta</taxon>
        <taxon>Magnoliopsida</taxon>
        <taxon>eudicotyledons</taxon>
        <taxon>Gunneridae</taxon>
        <taxon>Pentapetalae</taxon>
        <taxon>asterids</taxon>
        <taxon>lamiids</taxon>
        <taxon>Lamiales</taxon>
        <taxon>Pedaliaceae</taxon>
        <taxon>Sesamum</taxon>
    </lineage>
</organism>
<protein>
    <submittedName>
        <fullName evidence="2">Clathrin assembly protein</fullName>
    </submittedName>
</protein>
<feature type="region of interest" description="Disordered" evidence="1">
    <location>
        <begin position="1"/>
        <end position="24"/>
    </location>
</feature>
<evidence type="ECO:0000256" key="1">
    <source>
        <dbReference type="SAM" id="MobiDB-lite"/>
    </source>
</evidence>
<feature type="region of interest" description="Disordered" evidence="1">
    <location>
        <begin position="49"/>
        <end position="91"/>
    </location>
</feature>
<gene>
    <name evidence="2" type="ORF">Sradi_4727800</name>
</gene>
<reference evidence="2" key="2">
    <citation type="journal article" date="2024" name="Plant">
        <title>Genomic evolution and insights into agronomic trait innovations of Sesamum species.</title>
        <authorList>
            <person name="Miao H."/>
            <person name="Wang L."/>
            <person name="Qu L."/>
            <person name="Liu H."/>
            <person name="Sun Y."/>
            <person name="Le M."/>
            <person name="Wang Q."/>
            <person name="Wei S."/>
            <person name="Zheng Y."/>
            <person name="Lin W."/>
            <person name="Duan Y."/>
            <person name="Cao H."/>
            <person name="Xiong S."/>
            <person name="Wang X."/>
            <person name="Wei L."/>
            <person name="Li C."/>
            <person name="Ma Q."/>
            <person name="Ju M."/>
            <person name="Zhao R."/>
            <person name="Li G."/>
            <person name="Mu C."/>
            <person name="Tian Q."/>
            <person name="Mei H."/>
            <person name="Zhang T."/>
            <person name="Gao T."/>
            <person name="Zhang H."/>
        </authorList>
    </citation>
    <scope>NUCLEOTIDE SEQUENCE</scope>
    <source>
        <strain evidence="2">G02</strain>
    </source>
</reference>
<proteinExistence type="predicted"/>
<reference evidence="2" key="1">
    <citation type="submission" date="2020-06" db="EMBL/GenBank/DDBJ databases">
        <authorList>
            <person name="Li T."/>
            <person name="Hu X."/>
            <person name="Zhang T."/>
            <person name="Song X."/>
            <person name="Zhang H."/>
            <person name="Dai N."/>
            <person name="Sheng W."/>
            <person name="Hou X."/>
            <person name="Wei L."/>
        </authorList>
    </citation>
    <scope>NUCLEOTIDE SEQUENCE</scope>
    <source>
        <strain evidence="2">G02</strain>
        <tissue evidence="2">Leaf</tissue>
    </source>
</reference>
<dbReference type="EMBL" id="JACGWJ010000021">
    <property type="protein sequence ID" value="KAL0335159.1"/>
    <property type="molecule type" value="Genomic_DNA"/>
</dbReference>
<comment type="caution">
    <text evidence="2">The sequence shown here is derived from an EMBL/GenBank/DDBJ whole genome shotgun (WGS) entry which is preliminary data.</text>
</comment>